<comment type="caution">
    <text evidence="3">The sequence shown here is derived from an EMBL/GenBank/DDBJ whole genome shotgun (WGS) entry which is preliminary data.</text>
</comment>
<dbReference type="GO" id="GO:0016887">
    <property type="term" value="F:ATP hydrolysis activity"/>
    <property type="evidence" value="ECO:0007669"/>
    <property type="project" value="InterPro"/>
</dbReference>
<dbReference type="Gene3D" id="3.40.50.300">
    <property type="entry name" value="P-loop containing nucleotide triphosphate hydrolases"/>
    <property type="match status" value="1"/>
</dbReference>
<dbReference type="Pfam" id="PF00437">
    <property type="entry name" value="T2SSE"/>
    <property type="match status" value="1"/>
</dbReference>
<dbReference type="PANTHER" id="PTHR30486">
    <property type="entry name" value="TWITCHING MOTILITY PROTEIN PILT"/>
    <property type="match status" value="1"/>
</dbReference>
<evidence type="ECO:0000313" key="3">
    <source>
        <dbReference type="EMBL" id="NWB94868.1"/>
    </source>
</evidence>
<dbReference type="Proteomes" id="UP000539985">
    <property type="component" value="Unassembled WGS sequence"/>
</dbReference>
<dbReference type="InterPro" id="IPR027417">
    <property type="entry name" value="P-loop_NTPase"/>
</dbReference>
<dbReference type="EMBL" id="JACAQB010000003">
    <property type="protein sequence ID" value="NWB94868.1"/>
    <property type="molecule type" value="Genomic_DNA"/>
</dbReference>
<proteinExistence type="inferred from homology"/>
<feature type="domain" description="Bacterial type II secretion system protein E" evidence="2">
    <location>
        <begin position="65"/>
        <end position="267"/>
    </location>
</feature>
<dbReference type="PANTHER" id="PTHR30486:SF6">
    <property type="entry name" value="TYPE IV PILUS RETRACTATION ATPASE PILT"/>
    <property type="match status" value="1"/>
</dbReference>
<sequence>MTRITEADFVDLYLGDGFSDVKGLDGADTKRVEAPASWTDDLVRLRAQCKAHFAEHQDPEFALIEDGIVLRVTQVVDTFGQDVFVLRKSKPEIRPFDSLGFPTALANTLLDDSARGLVIICGEMGTGKTSSAASVVVARLKACGGIALAMEDPQETKLNGAHGQGRCIQMQVSRRTGGYGEALLRALRTGADILFIGEIRDSRTAAEAVRASINGHFIVTTSHSGSASQAIERIAALAQPEISNAREILAQGLLAIICQAMQTKKTQKLVKVRSLLFTGEDGPGIREKIRTGHVNQVDQDVANQSQRGIWE</sequence>
<gene>
    <name evidence="3" type="primary">tadA</name>
    <name evidence="3" type="ORF">HX882_03065</name>
</gene>
<dbReference type="InterPro" id="IPR050921">
    <property type="entry name" value="T4SS_GSP_E_ATPase"/>
</dbReference>
<dbReference type="SUPFAM" id="SSF52540">
    <property type="entry name" value="P-loop containing nucleoside triphosphate hydrolases"/>
    <property type="match status" value="1"/>
</dbReference>
<dbReference type="RefSeq" id="WP_177099954.1">
    <property type="nucleotide sequence ID" value="NZ_JACAOK010000022.1"/>
</dbReference>
<evidence type="ECO:0000256" key="1">
    <source>
        <dbReference type="ARBA" id="ARBA00006611"/>
    </source>
</evidence>
<evidence type="ECO:0000313" key="4">
    <source>
        <dbReference type="Proteomes" id="UP000539985"/>
    </source>
</evidence>
<comment type="similarity">
    <text evidence="1">Belongs to the GSP E family.</text>
</comment>
<reference evidence="3 4" key="1">
    <citation type="submission" date="2020-04" db="EMBL/GenBank/DDBJ databases">
        <title>Molecular characterization of pseudomonads from Agaricus bisporus reveal novel blotch 2 pathogens in Western Europe.</title>
        <authorList>
            <person name="Taparia T."/>
            <person name="Krijger M."/>
            <person name="Haynes E."/>
            <person name="Elpinstone J.G."/>
            <person name="Noble R."/>
            <person name="Van Der Wolf J."/>
        </authorList>
    </citation>
    <scope>NUCLEOTIDE SEQUENCE [LARGE SCALE GENOMIC DNA]</scope>
    <source>
        <strain evidence="3 4">H7001</strain>
    </source>
</reference>
<accession>A0A7Y7X7S1</accession>
<dbReference type="InterPro" id="IPR001482">
    <property type="entry name" value="T2SS/T4SS_dom"/>
</dbReference>
<dbReference type="AlphaFoldDB" id="A0A7Y7X7S1"/>
<protein>
    <submittedName>
        <fullName evidence="3">Flp pilus assembly complex ATPase component TadA</fullName>
    </submittedName>
</protein>
<organism evidence="3 4">
    <name type="scientific">Pseudomonas gingeri</name>
    <dbReference type="NCBI Taxonomy" id="117681"/>
    <lineage>
        <taxon>Bacteria</taxon>
        <taxon>Pseudomonadati</taxon>
        <taxon>Pseudomonadota</taxon>
        <taxon>Gammaproteobacteria</taxon>
        <taxon>Pseudomonadales</taxon>
        <taxon>Pseudomonadaceae</taxon>
        <taxon>Pseudomonas</taxon>
    </lineage>
</organism>
<evidence type="ECO:0000259" key="2">
    <source>
        <dbReference type="Pfam" id="PF00437"/>
    </source>
</evidence>
<name>A0A7Y7X7S1_9PSED</name>